<gene>
    <name evidence="1" type="ORF">QRX88_08095</name>
</gene>
<sequence length="77" mass="8813">MKLADTVTGVQDGKYSPPPRVVRKQRRVKAGIEYWCVTERFTKPFKAVCVKVLENSAIVTFGSDRTVVKLRNMKRVE</sequence>
<evidence type="ECO:0000313" key="1">
    <source>
        <dbReference type="EMBL" id="MDL4935670.1"/>
    </source>
</evidence>
<name>A0ABD4ZSD8_ENTGA</name>
<dbReference type="RefSeq" id="WP_016611916.1">
    <property type="nucleotide sequence ID" value="NZ_CP078505.1"/>
</dbReference>
<evidence type="ECO:0000313" key="2">
    <source>
        <dbReference type="Proteomes" id="UP001241571"/>
    </source>
</evidence>
<protein>
    <submittedName>
        <fullName evidence="1">Uncharacterized protein</fullName>
    </submittedName>
</protein>
<reference evidence="1 2" key="1">
    <citation type="submission" date="2023-06" db="EMBL/GenBank/DDBJ databases">
        <title>Acute promotion of culturable opportunistic pathogens and persistent increase of antibiotic resistance following antibiotic exposure in mouse gut microbiota.</title>
        <authorList>
            <person name="Li L."/>
            <person name="Wang B."/>
            <person name="Sun Y."/>
            <person name="Wang M."/>
            <person name="Xu H."/>
        </authorList>
    </citation>
    <scope>NUCLEOTIDE SEQUENCE [LARGE SCALE GENOMIC DNA]</scope>
    <source>
        <strain evidence="1 2">CRI2_2</strain>
    </source>
</reference>
<dbReference type="Proteomes" id="UP001241571">
    <property type="component" value="Unassembled WGS sequence"/>
</dbReference>
<dbReference type="EMBL" id="JASUBT010000004">
    <property type="protein sequence ID" value="MDL4935670.1"/>
    <property type="molecule type" value="Genomic_DNA"/>
</dbReference>
<proteinExistence type="predicted"/>
<accession>A0ABD4ZSD8</accession>
<dbReference type="AlphaFoldDB" id="A0ABD4ZSD8"/>
<comment type="caution">
    <text evidence="1">The sequence shown here is derived from an EMBL/GenBank/DDBJ whole genome shotgun (WGS) entry which is preliminary data.</text>
</comment>
<organism evidence="1 2">
    <name type="scientific">Enterococcus gallinarum</name>
    <dbReference type="NCBI Taxonomy" id="1353"/>
    <lineage>
        <taxon>Bacteria</taxon>
        <taxon>Bacillati</taxon>
        <taxon>Bacillota</taxon>
        <taxon>Bacilli</taxon>
        <taxon>Lactobacillales</taxon>
        <taxon>Enterococcaceae</taxon>
        <taxon>Enterococcus</taxon>
    </lineage>
</organism>